<dbReference type="SUPFAM" id="SSF101473">
    <property type="entry name" value="DhaL-like"/>
    <property type="match status" value="1"/>
</dbReference>
<reference evidence="4 5" key="2">
    <citation type="submission" date="2019-06" db="EMBL/GenBank/DDBJ databases">
        <title>Martelella lutilitoris sp. nov., isolated from a tidal mudflat.</title>
        <authorList>
            <person name="Kim Y.-J."/>
        </authorList>
    </citation>
    <scope>NUCLEOTIDE SEQUENCE [LARGE SCALE GENOMIC DNA]</scope>
    <source>
        <strain evidence="4 5">GH2-6</strain>
    </source>
</reference>
<dbReference type="PANTHER" id="PTHR28629">
    <property type="entry name" value="TRIOKINASE/FMN CYCLASE"/>
    <property type="match status" value="1"/>
</dbReference>
<evidence type="ECO:0000313" key="5">
    <source>
        <dbReference type="Proteomes" id="UP000307874"/>
    </source>
</evidence>
<comment type="caution">
    <text evidence="4">The sequence shown here is derived from an EMBL/GenBank/DDBJ whole genome shotgun (WGS) entry which is preliminary data.</text>
</comment>
<dbReference type="RefSeq" id="WP_138749578.1">
    <property type="nucleotide sequence ID" value="NZ_VCLB01000009.1"/>
</dbReference>
<dbReference type="PROSITE" id="PS51480">
    <property type="entry name" value="DHAL"/>
    <property type="match status" value="1"/>
</dbReference>
<feature type="domain" description="DhaL" evidence="3">
    <location>
        <begin position="7"/>
        <end position="203"/>
    </location>
</feature>
<dbReference type="InterPro" id="IPR050861">
    <property type="entry name" value="Dihydroxyacetone_Kinase"/>
</dbReference>
<reference evidence="4 5" key="1">
    <citation type="submission" date="2019-05" db="EMBL/GenBank/DDBJ databases">
        <authorList>
            <person name="Lee S.D."/>
        </authorList>
    </citation>
    <scope>NUCLEOTIDE SEQUENCE [LARGE SCALE GENOMIC DNA]</scope>
    <source>
        <strain evidence="4 5">GH2-6</strain>
    </source>
</reference>
<evidence type="ECO:0000259" key="3">
    <source>
        <dbReference type="PROSITE" id="PS51480"/>
    </source>
</evidence>
<accession>A0A5C4JPM9</accession>
<dbReference type="PANTHER" id="PTHR28629:SF4">
    <property type="entry name" value="TRIOKINASE_FMN CYCLASE"/>
    <property type="match status" value="1"/>
</dbReference>
<evidence type="ECO:0000256" key="1">
    <source>
        <dbReference type="ARBA" id="ARBA00022679"/>
    </source>
</evidence>
<proteinExistence type="predicted"/>
<dbReference type="SMART" id="SM01120">
    <property type="entry name" value="Dak2"/>
    <property type="match status" value="1"/>
</dbReference>
<dbReference type="EMBL" id="VCLB01000009">
    <property type="protein sequence ID" value="TNB46589.1"/>
    <property type="molecule type" value="Genomic_DNA"/>
</dbReference>
<sequence>MNDITSFEIIGMFSEIAAAVSRNSHWLSRLDTVAGDGDHGEVMAAAFMAMEHQLAALDPSSVTPARVFDMAAETFLTIDSASARLYASAFRRAGSTLPGRHVITEAEFNRAFEAMANGIIAHGQANAPHKNMVDAWQPALSAFNAARNNGGDLSTCLTEAADAALAGAEQDPLRPDPLPFAHPDRVMDPGCASAVLIIRSIRYALQD</sequence>
<dbReference type="AlphaFoldDB" id="A0A5C4JPM9"/>
<dbReference type="GO" id="GO:0004371">
    <property type="term" value="F:glycerone kinase activity"/>
    <property type="evidence" value="ECO:0007669"/>
    <property type="project" value="InterPro"/>
</dbReference>
<organism evidence="4 5">
    <name type="scientific">Martelella lutilitoris</name>
    <dbReference type="NCBI Taxonomy" id="2583532"/>
    <lineage>
        <taxon>Bacteria</taxon>
        <taxon>Pseudomonadati</taxon>
        <taxon>Pseudomonadota</taxon>
        <taxon>Alphaproteobacteria</taxon>
        <taxon>Hyphomicrobiales</taxon>
        <taxon>Aurantimonadaceae</taxon>
        <taxon>Martelella</taxon>
    </lineage>
</organism>
<evidence type="ECO:0000313" key="4">
    <source>
        <dbReference type="EMBL" id="TNB46589.1"/>
    </source>
</evidence>
<dbReference type="OrthoDB" id="9800291at2"/>
<name>A0A5C4JPM9_9HYPH</name>
<dbReference type="Pfam" id="PF02734">
    <property type="entry name" value="Dak2"/>
    <property type="match status" value="1"/>
</dbReference>
<keyword evidence="1" id="KW-0808">Transferase</keyword>
<dbReference type="InterPro" id="IPR004007">
    <property type="entry name" value="DhaL_dom"/>
</dbReference>
<dbReference type="InterPro" id="IPR036117">
    <property type="entry name" value="DhaL_dom_sf"/>
</dbReference>
<dbReference type="Proteomes" id="UP000307874">
    <property type="component" value="Unassembled WGS sequence"/>
</dbReference>
<evidence type="ECO:0000256" key="2">
    <source>
        <dbReference type="ARBA" id="ARBA00022777"/>
    </source>
</evidence>
<protein>
    <submittedName>
        <fullName evidence="4">DAK2 domain-containing protein</fullName>
    </submittedName>
</protein>
<dbReference type="Gene3D" id="1.25.40.340">
    <property type="match status" value="1"/>
</dbReference>
<keyword evidence="2" id="KW-0418">Kinase</keyword>
<gene>
    <name evidence="4" type="ORF">FF124_16460</name>
</gene>
<dbReference type="GO" id="GO:0005829">
    <property type="term" value="C:cytosol"/>
    <property type="evidence" value="ECO:0007669"/>
    <property type="project" value="TreeGrafter"/>
</dbReference>
<keyword evidence="5" id="KW-1185">Reference proteome</keyword>
<dbReference type="GO" id="GO:0019563">
    <property type="term" value="P:glycerol catabolic process"/>
    <property type="evidence" value="ECO:0007669"/>
    <property type="project" value="TreeGrafter"/>
</dbReference>